<keyword evidence="4 5" id="KW-0472">Membrane</keyword>
<dbReference type="Proteomes" id="UP001174210">
    <property type="component" value="Unassembled WGS sequence"/>
</dbReference>
<proteinExistence type="predicted"/>
<protein>
    <submittedName>
        <fullName evidence="7">Aromatic acid exporter family protein</fullName>
    </submittedName>
</protein>
<evidence type="ECO:0000259" key="6">
    <source>
        <dbReference type="Pfam" id="PF13515"/>
    </source>
</evidence>
<feature type="transmembrane region" description="Helical" evidence="5">
    <location>
        <begin position="155"/>
        <end position="173"/>
    </location>
</feature>
<evidence type="ECO:0000256" key="3">
    <source>
        <dbReference type="ARBA" id="ARBA00022989"/>
    </source>
</evidence>
<dbReference type="InterPro" id="IPR049453">
    <property type="entry name" value="Memb_transporter_dom"/>
</dbReference>
<evidence type="ECO:0000256" key="4">
    <source>
        <dbReference type="ARBA" id="ARBA00023136"/>
    </source>
</evidence>
<keyword evidence="8" id="KW-1185">Reference proteome</keyword>
<dbReference type="Pfam" id="PF13515">
    <property type="entry name" value="FUSC_2"/>
    <property type="match status" value="1"/>
</dbReference>
<feature type="transmembrane region" description="Helical" evidence="5">
    <location>
        <begin position="39"/>
        <end position="65"/>
    </location>
</feature>
<organism evidence="7 8">
    <name type="scientific">Leifsonia virtsii</name>
    <dbReference type="NCBI Taxonomy" id="3035915"/>
    <lineage>
        <taxon>Bacteria</taxon>
        <taxon>Bacillati</taxon>
        <taxon>Actinomycetota</taxon>
        <taxon>Actinomycetes</taxon>
        <taxon>Micrococcales</taxon>
        <taxon>Microbacteriaceae</taxon>
        <taxon>Leifsonia</taxon>
    </lineage>
</organism>
<gene>
    <name evidence="7" type="ORF">P5G59_03925</name>
</gene>
<feature type="transmembrane region" description="Helical" evidence="5">
    <location>
        <begin position="77"/>
        <end position="97"/>
    </location>
</feature>
<sequence length="364" mass="38751">MARNSSTARRLPAAIALPKTIRASSRAPFLQVVKTAVAMILAWAAASLFVHGELPVFATIAALLVVQPSVNQSVGRAIERSIGVIVGVVVAYLIGLAFGTNSWIVLLAVVVSVLLAWALKLTPGTANQVPITAMLVLAIGASDPQYALARIVETVLGAAIGVVVNVAIVPPVLTAPARQAVVALGAELASTLDRLGSALTTEHTRAELDALLIEARLLRPMEAKAQSALTAADESLSLNPRQRKHRVYLEHDQQLFERLRPLINRTIGMTRAYHDHYDDSLAAEPTIHAIADELHRAAHDLRLLARDPDEPVVEPGTETAGVPVLTAPLTVATPDPRHWVLIGSLVEDLRRVHVEIAGDDASTA</sequence>
<comment type="subcellular location">
    <subcellularLocation>
        <location evidence="1">Membrane</location>
        <topology evidence="1">Multi-pass membrane protein</topology>
    </subcellularLocation>
</comment>
<dbReference type="RefSeq" id="WP_301216196.1">
    <property type="nucleotide sequence ID" value="NZ_JAROCB010000001.1"/>
</dbReference>
<feature type="transmembrane region" description="Helical" evidence="5">
    <location>
        <begin position="103"/>
        <end position="119"/>
    </location>
</feature>
<dbReference type="EMBL" id="JAROCB010000001">
    <property type="protein sequence ID" value="MDN4596279.1"/>
    <property type="molecule type" value="Genomic_DNA"/>
</dbReference>
<feature type="domain" description="Integral membrane bound transporter" evidence="6">
    <location>
        <begin position="41"/>
        <end position="164"/>
    </location>
</feature>
<evidence type="ECO:0000256" key="5">
    <source>
        <dbReference type="SAM" id="Phobius"/>
    </source>
</evidence>
<name>A0ABT8IW60_9MICO</name>
<evidence type="ECO:0000256" key="2">
    <source>
        <dbReference type="ARBA" id="ARBA00022692"/>
    </source>
</evidence>
<keyword evidence="2 5" id="KW-0812">Transmembrane</keyword>
<keyword evidence="3 5" id="KW-1133">Transmembrane helix</keyword>
<comment type="caution">
    <text evidence="7">The sequence shown here is derived from an EMBL/GenBank/DDBJ whole genome shotgun (WGS) entry which is preliminary data.</text>
</comment>
<evidence type="ECO:0000313" key="7">
    <source>
        <dbReference type="EMBL" id="MDN4596279.1"/>
    </source>
</evidence>
<accession>A0ABT8IW60</accession>
<evidence type="ECO:0000313" key="8">
    <source>
        <dbReference type="Proteomes" id="UP001174210"/>
    </source>
</evidence>
<evidence type="ECO:0000256" key="1">
    <source>
        <dbReference type="ARBA" id="ARBA00004141"/>
    </source>
</evidence>
<reference evidence="7" key="1">
    <citation type="submission" date="2023-03" db="EMBL/GenBank/DDBJ databases">
        <title>MT1 and MT2 Draft Genomes of Novel Species.</title>
        <authorList>
            <person name="Venkateswaran K."/>
        </authorList>
    </citation>
    <scope>NUCLEOTIDE SEQUENCE</scope>
    <source>
        <strain evidence="7">F6_8S_P_1A</strain>
    </source>
</reference>